<dbReference type="NCBIfam" id="NF041112">
    <property type="entry name" value="chap_CsgH_alph"/>
    <property type="match status" value="1"/>
</dbReference>
<name>A0ABX6YTN0_9RHOB</name>
<dbReference type="Pfam" id="PF21112">
    <property type="entry name" value="CsgH"/>
    <property type="match status" value="1"/>
</dbReference>
<protein>
    <recommendedName>
        <fullName evidence="1">CsgH-like domain-containing protein</fullName>
    </recommendedName>
</protein>
<proteinExistence type="predicted"/>
<dbReference type="InterPro" id="IPR047726">
    <property type="entry name" value="CsgH_dom"/>
</dbReference>
<accession>A0ABX6YTN0</accession>
<dbReference type="Proteomes" id="UP000192422">
    <property type="component" value="Chromosome"/>
</dbReference>
<evidence type="ECO:0000259" key="1">
    <source>
        <dbReference type="Pfam" id="PF21112"/>
    </source>
</evidence>
<gene>
    <name evidence="2" type="ORF">AKL02_009415</name>
</gene>
<dbReference type="InterPro" id="IPR053722">
    <property type="entry name" value="Curli_assembly_CsgC/AgfC"/>
</dbReference>
<dbReference type="RefSeq" id="WP_078541297.1">
    <property type="nucleotide sequence ID" value="NZ_CAJWUB010000036.1"/>
</dbReference>
<evidence type="ECO:0000313" key="2">
    <source>
        <dbReference type="EMBL" id="QPZ91096.1"/>
    </source>
</evidence>
<dbReference type="EMBL" id="CP053562">
    <property type="protein sequence ID" value="QPZ91096.1"/>
    <property type="molecule type" value="Genomic_DNA"/>
</dbReference>
<evidence type="ECO:0000313" key="3">
    <source>
        <dbReference type="Proteomes" id="UP000192422"/>
    </source>
</evidence>
<organism evidence="2 3">
    <name type="scientific">Thioclava electrotropha</name>
    <dbReference type="NCBI Taxonomy" id="1549850"/>
    <lineage>
        <taxon>Bacteria</taxon>
        <taxon>Pseudomonadati</taxon>
        <taxon>Pseudomonadota</taxon>
        <taxon>Alphaproteobacteria</taxon>
        <taxon>Rhodobacterales</taxon>
        <taxon>Paracoccaceae</taxon>
        <taxon>Thioclava</taxon>
    </lineage>
</organism>
<dbReference type="Gene3D" id="2.60.40.2420">
    <property type="match status" value="1"/>
</dbReference>
<sequence>MPRNLQMLDYLRRGGLLVLIGGMPFGMALAMSAQSSQGAAPLSCEIAERPAAPHLELTARVQSARAMRGRYSFTVISSGAGGTSSTTQGGAFATRADEAQTLSKVYVSAGPHAVVSARLDVEGEGGVTCSAKK</sequence>
<keyword evidence="3" id="KW-1185">Reference proteome</keyword>
<reference evidence="2 3" key="1">
    <citation type="submission" date="2020-05" db="EMBL/GenBank/DDBJ databases">
        <title>Thioclava electrotropha strain Elox9 finished genome.</title>
        <authorList>
            <person name="Rowe A.R."/>
            <person name="Wilbanks E.G."/>
        </authorList>
    </citation>
    <scope>NUCLEOTIDE SEQUENCE [LARGE SCALE GENOMIC DNA]</scope>
    <source>
        <strain evidence="2 3">Elox9</strain>
    </source>
</reference>
<dbReference type="InterPro" id="IPR048632">
    <property type="entry name" value="CsgH-like"/>
</dbReference>
<feature type="domain" description="CsgH-like" evidence="1">
    <location>
        <begin position="43"/>
        <end position="125"/>
    </location>
</feature>